<proteinExistence type="predicted"/>
<dbReference type="KEGG" id="mmav:RE476_04125"/>
<dbReference type="GeneID" id="84229300"/>
<dbReference type="RefSeq" id="WP_309309140.1">
    <property type="nucleotide sequence ID" value="NZ_CP133594.1"/>
</dbReference>
<dbReference type="AlphaFoldDB" id="A0AA51UGW3"/>
<accession>A0AA51UGW3</accession>
<keyword evidence="2" id="KW-1185">Reference proteome</keyword>
<name>A0AA51UGW3_9EURY</name>
<gene>
    <name evidence="1" type="ORF">RE476_04125</name>
</gene>
<evidence type="ECO:0000313" key="1">
    <source>
        <dbReference type="EMBL" id="WMW23024.1"/>
    </source>
</evidence>
<dbReference type="PROSITE" id="PS51257">
    <property type="entry name" value="PROKAR_LIPOPROTEIN"/>
    <property type="match status" value="1"/>
</dbReference>
<dbReference type="EMBL" id="CP133594">
    <property type="protein sequence ID" value="WMW23024.1"/>
    <property type="molecule type" value="Genomic_DNA"/>
</dbReference>
<organism evidence="1 2">
    <name type="scientific">Methanolobus mangrovi</name>
    <dbReference type="NCBI Taxonomy" id="3072977"/>
    <lineage>
        <taxon>Archaea</taxon>
        <taxon>Methanobacteriati</taxon>
        <taxon>Methanobacteriota</taxon>
        <taxon>Stenosarchaea group</taxon>
        <taxon>Methanomicrobia</taxon>
        <taxon>Methanosarcinales</taxon>
        <taxon>Methanosarcinaceae</taxon>
        <taxon>Methanolobus</taxon>
    </lineage>
</organism>
<dbReference type="Proteomes" id="UP001183006">
    <property type="component" value="Chromosome"/>
</dbReference>
<protein>
    <recommendedName>
        <fullName evidence="3">Lipoprotein</fullName>
    </recommendedName>
</protein>
<evidence type="ECO:0008006" key="3">
    <source>
        <dbReference type="Google" id="ProtNLM"/>
    </source>
</evidence>
<reference evidence="1" key="1">
    <citation type="submission" date="2023-08" db="EMBL/GenBank/DDBJ databases">
        <title>Methanolobus mangrovi sp. nov. and Methanolobus sediminis sp. nov, two novel methylotrophic methanogens isolated from mangrove sediments in China.</title>
        <authorList>
            <person name="Zhou J."/>
        </authorList>
    </citation>
    <scope>NUCLEOTIDE SEQUENCE</scope>
    <source>
        <strain evidence="1">FTZ2</strain>
    </source>
</reference>
<sequence length="484" mass="53377">MKSKIIVAMLLIGIIAFSGCTDISDSYKPGSFGTTEEEMQIVDAVTDKYGDMTATGEPRLLEVMMTSSTQNFIPVDKVLKYSKDSEELYAWFIYDNFDNDIISVEWIYLDSDYSIHTFESETGEDFGRGTFILEKPDDGWPLGDYKVIISGAGVEESVEFEIINGDTVSIPLDLLAGTTIGSQQADFGNTGTTEALPTPQSGFTAESTSSSFIGDWTSNWGDMTFKKSGDKIIGEYTHDKGKLEGVVNGDVFIGTWSESPSYAEPNDAGDVELKLSKDGNSFEGNWRYGSDSSSWSGGWTGTRVAQSSGTSSSDIVPGWYLTTVEDYGDKVVSTNDYYSYDVDYKRGNVWTSNTGDEGETVQVRTISEEPEDFYAAEEEIVINVRKEGSLIAPGDLGLEDSSNIDIDAADVAIDRATSSHYYLEDETYGAFFKMGWHDATGDVKQGTFKADAPWENAFGGSFRITYTYINGGAYRTNYIYEWRE</sequence>
<evidence type="ECO:0000313" key="2">
    <source>
        <dbReference type="Proteomes" id="UP001183006"/>
    </source>
</evidence>